<feature type="compositionally biased region" description="Basic residues" evidence="1">
    <location>
        <begin position="147"/>
        <end position="160"/>
    </location>
</feature>
<feature type="compositionally biased region" description="Low complexity" evidence="1">
    <location>
        <begin position="231"/>
        <end position="244"/>
    </location>
</feature>
<reference evidence="6 7" key="2">
    <citation type="submission" date="2018-07" db="EMBL/GenBank/DDBJ databases">
        <title>Genome sequencing of oomycete isolates from Chile give support for New Zealand origin for Phytophthora kernoviae and make available the first Nothophytophthora sp. genome.</title>
        <authorList>
            <person name="Studholme D.J."/>
            <person name="Sanfuentes E."/>
            <person name="Panda P."/>
            <person name="Hill R."/>
            <person name="Sambles C."/>
            <person name="Grant M."/>
            <person name="Williams N.M."/>
            <person name="Mcdougal R.L."/>
        </authorList>
    </citation>
    <scope>NUCLEOTIDE SEQUENCE [LARGE SCALE GENOMIC DNA]</scope>
    <source>
        <strain evidence="4">Chile2</strain>
        <strain evidence="5">Chile4</strain>
    </source>
</reference>
<dbReference type="Proteomes" id="UP000285624">
    <property type="component" value="Unassembled WGS sequence"/>
</dbReference>
<proteinExistence type="predicted"/>
<dbReference type="EMBL" id="MAYM02001581">
    <property type="protein sequence ID" value="RLN14499.1"/>
    <property type="molecule type" value="Genomic_DNA"/>
</dbReference>
<dbReference type="Proteomes" id="UP000285883">
    <property type="component" value="Unassembled WGS sequence"/>
</dbReference>
<feature type="region of interest" description="Disordered" evidence="1">
    <location>
        <begin position="147"/>
        <end position="260"/>
    </location>
</feature>
<reference evidence="2" key="3">
    <citation type="submission" date="2020-06" db="EMBL/GenBank/DDBJ databases">
        <authorList>
            <person name="Studholme D.J."/>
        </authorList>
    </citation>
    <scope>NUCLEOTIDE SEQUENCE</scope>
    <source>
        <strain evidence="2">NZFS 2646</strain>
        <strain evidence="3">NZFS 3630</strain>
    </source>
</reference>
<gene>
    <name evidence="4" type="ORF">BBI17_009410</name>
    <name evidence="5" type="ORF">BBO99_00007715</name>
    <name evidence="2" type="ORF">JM16_009283</name>
    <name evidence="3" type="ORF">JM18_009305</name>
</gene>
<feature type="compositionally biased region" description="Basic residues" evidence="1">
    <location>
        <begin position="245"/>
        <end position="260"/>
    </location>
</feature>
<protein>
    <submittedName>
        <fullName evidence="4">Uncharacterized protein</fullName>
    </submittedName>
</protein>
<organism evidence="4 7">
    <name type="scientific">Phytophthora kernoviae</name>
    <dbReference type="NCBI Taxonomy" id="325452"/>
    <lineage>
        <taxon>Eukaryota</taxon>
        <taxon>Sar</taxon>
        <taxon>Stramenopiles</taxon>
        <taxon>Oomycota</taxon>
        <taxon>Peronosporomycetes</taxon>
        <taxon>Peronosporales</taxon>
        <taxon>Peronosporaceae</taxon>
        <taxon>Phytophthora</taxon>
    </lineage>
</organism>
<sequence>MTAVELLLIRIDYFRDRPHYVSVLREWLTELEISNGRLITMGNFLLLFVAATEAQNDQLLTFYSSREIDSNSRGERCVDKFIDVLGRKKVDTSGCKGFLEMNVLNQTLLQKVLVDEWQAEQTWLDAALATPRTKAFLEWKEAAKAARKEKRKREGQKKQIKREEEKQKREQEATQKALEEAAAVEEGQGEKQEESEEQSTAAEKDVVISKELVAVMPLSSEKEEPVKDIRQQQQSKQLQPSGPSKKNRNKKRRKSSTAAS</sequence>
<dbReference type="Proteomes" id="UP000785171">
    <property type="component" value="Unassembled WGS sequence"/>
</dbReference>
<comment type="caution">
    <text evidence="4">The sequence shown here is derived from an EMBL/GenBank/DDBJ whole genome shotgun (WGS) entry which is preliminary data.</text>
</comment>
<dbReference type="Proteomes" id="UP000792063">
    <property type="component" value="Unassembled WGS sequence"/>
</dbReference>
<dbReference type="EMBL" id="JPWV03000753">
    <property type="protein sequence ID" value="KAG2505170.1"/>
    <property type="molecule type" value="Genomic_DNA"/>
</dbReference>
<dbReference type="EMBL" id="MBDN02000334">
    <property type="protein sequence ID" value="RLN76244.1"/>
    <property type="molecule type" value="Genomic_DNA"/>
</dbReference>
<feature type="compositionally biased region" description="Basic and acidic residues" evidence="1">
    <location>
        <begin position="161"/>
        <end position="179"/>
    </location>
</feature>
<name>A0A3R7G1B3_9STRA</name>
<feature type="compositionally biased region" description="Basic and acidic residues" evidence="1">
    <location>
        <begin position="220"/>
        <end position="230"/>
    </location>
</feature>
<evidence type="ECO:0000313" key="7">
    <source>
        <dbReference type="Proteomes" id="UP000285883"/>
    </source>
</evidence>
<evidence type="ECO:0000313" key="4">
    <source>
        <dbReference type="EMBL" id="RLN14499.1"/>
    </source>
</evidence>
<reference evidence="2" key="1">
    <citation type="journal article" date="2015" name="Genom Data">
        <title>Genome sequences of six Phytophthora species associated with forests in New Zealand.</title>
        <authorList>
            <person name="Studholme D.J."/>
            <person name="McDougal R.L."/>
            <person name="Sambles C."/>
            <person name="Hansen E."/>
            <person name="Hardy G."/>
            <person name="Grant M."/>
            <person name="Ganley R.J."/>
            <person name="Williams N.M."/>
        </authorList>
    </citation>
    <scope>NUCLEOTIDE SEQUENCE</scope>
    <source>
        <strain evidence="2">NZFS 2646</strain>
        <strain evidence="3">NZFS 3630</strain>
    </source>
</reference>
<dbReference type="STRING" id="325452.A0A3R7G1B3"/>
<evidence type="ECO:0000256" key="1">
    <source>
        <dbReference type="SAM" id="MobiDB-lite"/>
    </source>
</evidence>
<evidence type="ECO:0000313" key="2">
    <source>
        <dbReference type="EMBL" id="KAG2505170.1"/>
    </source>
</evidence>
<evidence type="ECO:0000313" key="3">
    <source>
        <dbReference type="EMBL" id="KAG2507333.1"/>
    </source>
</evidence>
<dbReference type="CDD" id="cd24164">
    <property type="entry name" value="RWDD3_C"/>
    <property type="match status" value="1"/>
</dbReference>
<dbReference type="AlphaFoldDB" id="A0A3R7G1B3"/>
<evidence type="ECO:0000313" key="6">
    <source>
        <dbReference type="Proteomes" id="UP000285624"/>
    </source>
</evidence>
<accession>A0A3R7G1B3</accession>
<evidence type="ECO:0000313" key="5">
    <source>
        <dbReference type="EMBL" id="RLN76244.1"/>
    </source>
</evidence>
<dbReference type="EMBL" id="JPWU03000766">
    <property type="protein sequence ID" value="KAG2507333.1"/>
    <property type="molecule type" value="Genomic_DNA"/>
</dbReference>
<keyword evidence="6" id="KW-1185">Reference proteome</keyword>